<gene>
    <name evidence="1" type="ORF">SAMN05421852_10451</name>
</gene>
<dbReference type="AlphaFoldDB" id="A0A1I3N995"/>
<organism evidence="1 2">
    <name type="scientific">Thermoflavimicrobium dichotomicum</name>
    <dbReference type="NCBI Taxonomy" id="46223"/>
    <lineage>
        <taxon>Bacteria</taxon>
        <taxon>Bacillati</taxon>
        <taxon>Bacillota</taxon>
        <taxon>Bacilli</taxon>
        <taxon>Bacillales</taxon>
        <taxon>Thermoactinomycetaceae</taxon>
        <taxon>Thermoflavimicrobium</taxon>
    </lineage>
</organism>
<dbReference type="Proteomes" id="UP000199545">
    <property type="component" value="Unassembled WGS sequence"/>
</dbReference>
<dbReference type="EMBL" id="FORR01000004">
    <property type="protein sequence ID" value="SFJ05873.1"/>
    <property type="molecule type" value="Genomic_DNA"/>
</dbReference>
<dbReference type="Pfam" id="PF08968">
    <property type="entry name" value="DUF1885"/>
    <property type="match status" value="1"/>
</dbReference>
<evidence type="ECO:0008006" key="3">
    <source>
        <dbReference type="Google" id="ProtNLM"/>
    </source>
</evidence>
<name>A0A1I3N995_9BACL</name>
<dbReference type="InterPro" id="IPR036294">
    <property type="entry name" value="Rbstp2229-like_sf"/>
</dbReference>
<protein>
    <recommendedName>
        <fullName evidence="3">DUF1885 family protein</fullName>
    </recommendedName>
</protein>
<dbReference type="Gene3D" id="1.20.5.850">
    <property type="entry name" value="Rbstp2229 protein"/>
    <property type="match status" value="1"/>
</dbReference>
<accession>A0A1I3N995</accession>
<dbReference type="STRING" id="46223.SAMN05421852_10451"/>
<evidence type="ECO:0000313" key="1">
    <source>
        <dbReference type="EMBL" id="SFJ05873.1"/>
    </source>
</evidence>
<dbReference type="OrthoDB" id="2966171at2"/>
<evidence type="ECO:0000313" key="2">
    <source>
        <dbReference type="Proteomes" id="UP000199545"/>
    </source>
</evidence>
<proteinExistence type="predicted"/>
<dbReference type="InterPro" id="IPR015062">
    <property type="entry name" value="DUF1885"/>
</dbReference>
<dbReference type="SUPFAM" id="SSF111171">
    <property type="entry name" value="Rbstp2229 protein"/>
    <property type="match status" value="1"/>
</dbReference>
<keyword evidence="2" id="KW-1185">Reference proteome</keyword>
<dbReference type="Gene3D" id="3.30.310.120">
    <property type="entry name" value="Rbstp2229 like protein"/>
    <property type="match status" value="1"/>
</dbReference>
<sequence length="146" mass="16950">MFGKGRSDLSKSAYIKLVDGSKQKEITLEDIRKLLDYYQEMTALTGKQLGWDYQQAAFPYTVEEKEQNGIRYLLLKGKEPSQYYYLLLGVGQEKETGIHYIQLVLPDRATHGDCAKANEYSRFLAKQLQAELHMLNGRIMYFNPRK</sequence>
<reference evidence="1 2" key="1">
    <citation type="submission" date="2016-10" db="EMBL/GenBank/DDBJ databases">
        <authorList>
            <person name="de Groot N.N."/>
        </authorList>
    </citation>
    <scope>NUCLEOTIDE SEQUENCE [LARGE SCALE GENOMIC DNA]</scope>
    <source>
        <strain evidence="1 2">DSM 44778</strain>
    </source>
</reference>